<protein>
    <submittedName>
        <fullName evidence="5">Interferon gamma receptor 2</fullName>
    </submittedName>
</protein>
<organism evidence="5 6">
    <name type="scientific">Myotis myotis</name>
    <name type="common">Greater mouse-eared bat</name>
    <name type="synonym">Vespertilio myotis</name>
    <dbReference type="NCBI Taxonomy" id="51298"/>
    <lineage>
        <taxon>Eukaryota</taxon>
        <taxon>Metazoa</taxon>
        <taxon>Chordata</taxon>
        <taxon>Craniata</taxon>
        <taxon>Vertebrata</taxon>
        <taxon>Euteleostomi</taxon>
        <taxon>Mammalia</taxon>
        <taxon>Eutheria</taxon>
        <taxon>Laurasiatheria</taxon>
        <taxon>Chiroptera</taxon>
        <taxon>Yangochiroptera</taxon>
        <taxon>Vespertilionidae</taxon>
        <taxon>Myotis</taxon>
    </lineage>
</organism>
<accession>A0A7J7ZWF6</accession>
<dbReference type="PANTHER" id="PTHR20859:SF46">
    <property type="entry name" value="INTERFERON GAMMA RECEPTOR 2"/>
    <property type="match status" value="1"/>
</dbReference>
<keyword evidence="2" id="KW-0472">Membrane</keyword>
<evidence type="ECO:0000313" key="5">
    <source>
        <dbReference type="EMBL" id="KAF6378409.1"/>
    </source>
</evidence>
<dbReference type="Gene3D" id="2.60.40.10">
    <property type="entry name" value="Immunoglobulins"/>
    <property type="match status" value="2"/>
</dbReference>
<dbReference type="InterPro" id="IPR013783">
    <property type="entry name" value="Ig-like_fold"/>
</dbReference>
<dbReference type="PANTHER" id="PTHR20859">
    <property type="entry name" value="INTERFERON/INTERLEUKIN RECEPTOR"/>
    <property type="match status" value="1"/>
</dbReference>
<keyword evidence="2" id="KW-1133">Transmembrane helix</keyword>
<evidence type="ECO:0000256" key="3">
    <source>
        <dbReference type="SAM" id="SignalP"/>
    </source>
</evidence>
<feature type="chain" id="PRO_5029511641" evidence="3">
    <location>
        <begin position="22"/>
        <end position="344"/>
    </location>
</feature>
<feature type="transmembrane region" description="Helical" evidence="2">
    <location>
        <begin position="249"/>
        <end position="272"/>
    </location>
</feature>
<dbReference type="InterPro" id="IPR015373">
    <property type="entry name" value="Interferon/interleukin_rcp_dom"/>
</dbReference>
<dbReference type="AlphaFoldDB" id="A0A7J7ZWF6"/>
<dbReference type="VEuPathDB" id="HostDB:GeneID_118675501"/>
<evidence type="ECO:0000259" key="4">
    <source>
        <dbReference type="PROSITE" id="PS50853"/>
    </source>
</evidence>
<dbReference type="EMBL" id="JABWUV010000002">
    <property type="protein sequence ID" value="KAF6378409.1"/>
    <property type="molecule type" value="Genomic_DNA"/>
</dbReference>
<dbReference type="Proteomes" id="UP000527355">
    <property type="component" value="Unassembled WGS sequence"/>
</dbReference>
<dbReference type="CDD" id="cd00063">
    <property type="entry name" value="FN3"/>
    <property type="match status" value="1"/>
</dbReference>
<evidence type="ECO:0000256" key="2">
    <source>
        <dbReference type="SAM" id="Phobius"/>
    </source>
</evidence>
<feature type="compositionally biased region" description="Low complexity" evidence="1">
    <location>
        <begin position="319"/>
        <end position="328"/>
    </location>
</feature>
<evidence type="ECO:0000256" key="1">
    <source>
        <dbReference type="SAM" id="MobiDB-lite"/>
    </source>
</evidence>
<comment type="caution">
    <text evidence="5">The sequence shown here is derived from an EMBL/GenBank/DDBJ whole genome shotgun (WGS) entry which is preliminary data.</text>
</comment>
<dbReference type="GO" id="GO:0005886">
    <property type="term" value="C:plasma membrane"/>
    <property type="evidence" value="ECO:0007669"/>
    <property type="project" value="TreeGrafter"/>
</dbReference>
<keyword evidence="3" id="KW-0732">Signal</keyword>
<dbReference type="InterPro" id="IPR003961">
    <property type="entry name" value="FN3_dom"/>
</dbReference>
<feature type="signal peptide" evidence="3">
    <location>
        <begin position="1"/>
        <end position="21"/>
    </location>
</feature>
<dbReference type="InterPro" id="IPR036116">
    <property type="entry name" value="FN3_sf"/>
</dbReference>
<keyword evidence="6" id="KW-1185">Reference proteome</keyword>
<dbReference type="GO" id="GO:0004896">
    <property type="term" value="F:cytokine receptor activity"/>
    <property type="evidence" value="ECO:0007669"/>
    <property type="project" value="TreeGrafter"/>
</dbReference>
<dbReference type="SUPFAM" id="SSF49265">
    <property type="entry name" value="Fibronectin type III"/>
    <property type="match status" value="2"/>
</dbReference>
<feature type="compositionally biased region" description="Acidic residues" evidence="1">
    <location>
        <begin position="307"/>
        <end position="318"/>
    </location>
</feature>
<dbReference type="InterPro" id="IPR050650">
    <property type="entry name" value="Type-II_Cytokine-TF_Rcpt"/>
</dbReference>
<evidence type="ECO:0000313" key="6">
    <source>
        <dbReference type="Proteomes" id="UP000527355"/>
    </source>
</evidence>
<dbReference type="Pfam" id="PF09294">
    <property type="entry name" value="Interfer-bind"/>
    <property type="match status" value="1"/>
</dbReference>
<proteinExistence type="predicted"/>
<feature type="region of interest" description="Disordered" evidence="1">
    <location>
        <begin position="306"/>
        <end position="344"/>
    </location>
</feature>
<dbReference type="OrthoDB" id="9932619at2759"/>
<keyword evidence="2" id="KW-0812">Transmembrane</keyword>
<keyword evidence="5" id="KW-0675">Receptor</keyword>
<gene>
    <name evidence="5" type="ORF">mMyoMyo1_006645</name>
</gene>
<dbReference type="PROSITE" id="PS50853">
    <property type="entry name" value="FN3"/>
    <property type="match status" value="1"/>
</dbReference>
<feature type="domain" description="Fibronectin type-III" evidence="4">
    <location>
        <begin position="143"/>
        <end position="242"/>
    </location>
</feature>
<reference evidence="5 6" key="1">
    <citation type="journal article" date="2020" name="Nature">
        <title>Six reference-quality genomes reveal evolution of bat adaptations.</title>
        <authorList>
            <person name="Jebb D."/>
            <person name="Huang Z."/>
            <person name="Pippel M."/>
            <person name="Hughes G.M."/>
            <person name="Lavrichenko K."/>
            <person name="Devanna P."/>
            <person name="Winkler S."/>
            <person name="Jermiin L.S."/>
            <person name="Skirmuntt E.C."/>
            <person name="Katzourakis A."/>
            <person name="Burkitt-Gray L."/>
            <person name="Ray D.A."/>
            <person name="Sullivan K.A.M."/>
            <person name="Roscito J.G."/>
            <person name="Kirilenko B.M."/>
            <person name="Davalos L.M."/>
            <person name="Corthals A.P."/>
            <person name="Power M.L."/>
            <person name="Jones G."/>
            <person name="Ransome R.D."/>
            <person name="Dechmann D.K.N."/>
            <person name="Locatelli A.G."/>
            <person name="Puechmaille S.J."/>
            <person name="Fedrigo O."/>
            <person name="Jarvis E.D."/>
            <person name="Hiller M."/>
            <person name="Vernes S.C."/>
            <person name="Myers E.W."/>
            <person name="Teeling E.C."/>
        </authorList>
    </citation>
    <scope>NUCLEOTIDE SEQUENCE [LARGE SCALE GENOMIC DNA]</scope>
    <source>
        <strain evidence="5">MMyoMyo1</strain>
        <tissue evidence="5">Flight muscle</tissue>
    </source>
</reference>
<dbReference type="FunFam" id="2.60.40.10:FF:000957">
    <property type="entry name" value="Interferon gamma receptor 2"/>
    <property type="match status" value="1"/>
</dbReference>
<dbReference type="Pfam" id="PF01108">
    <property type="entry name" value="Tissue_fac"/>
    <property type="match status" value="1"/>
</dbReference>
<name>A0A7J7ZWF6_MYOMY</name>
<sequence>MRPPPLWPLLLLLHLRAAAPADSPSQLPAPRNPKIWLYNTEQVLSWEPGSLSHEVGPVVYQVQFKYPSSREWSDVTVSSVGVNCSKISVTECDFTPTSLSRGFLRYFNVSLRVRAELPGLPGHASAWASVPWFQHYRNVTIGPPGHVWVTPGEGSLVIKLSAPFNIADPSMVTFLYYVHYWEKARNPQVKGPFRDSSIVLRDLQPLSEYCLQVQAHLLWKSQDLSRLGRLSNVSCHVTSADASTKLQRVVLVAVATFLSLAGLAGACVFLILRFRGLIKYWFHSPPGIPAQIEEYLKDPAQHMLEALDQESPAEDDAWESVSEVSSSEQEQRALSRAEGAPATL</sequence>